<evidence type="ECO:0008006" key="3">
    <source>
        <dbReference type="Google" id="ProtNLM"/>
    </source>
</evidence>
<feature type="non-terminal residue" evidence="1">
    <location>
        <position position="157"/>
    </location>
</feature>
<reference evidence="1 2" key="1">
    <citation type="journal article" date="2021" name="Nat. Plants">
        <title>The Taxus genome provides insights into paclitaxel biosynthesis.</title>
        <authorList>
            <person name="Xiong X."/>
            <person name="Gou J."/>
            <person name="Liao Q."/>
            <person name="Li Y."/>
            <person name="Zhou Q."/>
            <person name="Bi G."/>
            <person name="Li C."/>
            <person name="Du R."/>
            <person name="Wang X."/>
            <person name="Sun T."/>
            <person name="Guo L."/>
            <person name="Liang H."/>
            <person name="Lu P."/>
            <person name="Wu Y."/>
            <person name="Zhang Z."/>
            <person name="Ro D.K."/>
            <person name="Shang Y."/>
            <person name="Huang S."/>
            <person name="Yan J."/>
        </authorList>
    </citation>
    <scope>NUCLEOTIDE SEQUENCE [LARGE SCALE GENOMIC DNA]</scope>
    <source>
        <strain evidence="1">Ta-2019</strain>
    </source>
</reference>
<protein>
    <recommendedName>
        <fullName evidence="3">Reverse transcriptase</fullName>
    </recommendedName>
</protein>
<dbReference type="OMA" id="GECTIRY"/>
<evidence type="ECO:0000313" key="2">
    <source>
        <dbReference type="Proteomes" id="UP000824469"/>
    </source>
</evidence>
<dbReference type="PANTHER" id="PTHR46890:SF48">
    <property type="entry name" value="RNA-DIRECTED DNA POLYMERASE"/>
    <property type="match status" value="1"/>
</dbReference>
<keyword evidence="2" id="KW-1185">Reference proteome</keyword>
<evidence type="ECO:0000313" key="1">
    <source>
        <dbReference type="EMBL" id="KAH9288933.1"/>
    </source>
</evidence>
<dbReference type="PANTHER" id="PTHR46890">
    <property type="entry name" value="NON-LTR RETROLELEMENT REVERSE TRANSCRIPTASE-LIKE PROTEIN-RELATED"/>
    <property type="match status" value="1"/>
</dbReference>
<name>A0AA38C3R5_TAXCH</name>
<dbReference type="EMBL" id="JAHRHJ020003813">
    <property type="protein sequence ID" value="KAH9288933.1"/>
    <property type="molecule type" value="Genomic_DNA"/>
</dbReference>
<dbReference type="AlphaFoldDB" id="A0AA38C3R5"/>
<dbReference type="Proteomes" id="UP000824469">
    <property type="component" value="Unassembled WGS sequence"/>
</dbReference>
<accession>A0AA38C3R5</accession>
<sequence length="157" mass="17766">MTTLKHCACNRITEVSKGNGAIAKDAKDIKAEALKYYENLLSENNPYNEHAASFLLDSIPNNLLPNERFKSLSKAVTIEELKKYVFSLEGDKALGPDGFSANFFQKCWDICSKDLLKAVNEFYRTGNLIKEINNTHIVLAPKKLDAKHFKDFRPIIL</sequence>
<dbReference type="InterPro" id="IPR052343">
    <property type="entry name" value="Retrotransposon-Effector_Assoc"/>
</dbReference>
<gene>
    <name evidence="1" type="ORF">KI387_033050</name>
</gene>
<organism evidence="1 2">
    <name type="scientific">Taxus chinensis</name>
    <name type="common">Chinese yew</name>
    <name type="synonym">Taxus wallichiana var. chinensis</name>
    <dbReference type="NCBI Taxonomy" id="29808"/>
    <lineage>
        <taxon>Eukaryota</taxon>
        <taxon>Viridiplantae</taxon>
        <taxon>Streptophyta</taxon>
        <taxon>Embryophyta</taxon>
        <taxon>Tracheophyta</taxon>
        <taxon>Spermatophyta</taxon>
        <taxon>Pinopsida</taxon>
        <taxon>Pinidae</taxon>
        <taxon>Conifers II</taxon>
        <taxon>Cupressales</taxon>
        <taxon>Taxaceae</taxon>
        <taxon>Taxus</taxon>
    </lineage>
</organism>
<comment type="caution">
    <text evidence="1">The sequence shown here is derived from an EMBL/GenBank/DDBJ whole genome shotgun (WGS) entry which is preliminary data.</text>
</comment>
<proteinExistence type="predicted"/>